<feature type="region of interest" description="Disordered" evidence="1">
    <location>
        <begin position="104"/>
        <end position="132"/>
    </location>
</feature>
<dbReference type="KEGG" id="shr:100930139"/>
<feature type="compositionally biased region" description="Low complexity" evidence="1">
    <location>
        <begin position="466"/>
        <end position="477"/>
    </location>
</feature>
<reference evidence="2 3" key="1">
    <citation type="journal article" date="2011" name="Proc. Natl. Acad. Sci. U.S.A.">
        <title>Genetic diversity and population structure of the endangered marsupial Sarcophilus harrisii (Tasmanian devil).</title>
        <authorList>
            <person name="Miller W."/>
            <person name="Hayes V.M."/>
            <person name="Ratan A."/>
            <person name="Petersen D.C."/>
            <person name="Wittekindt N.E."/>
            <person name="Miller J."/>
            <person name="Walenz B."/>
            <person name="Knight J."/>
            <person name="Qi J."/>
            <person name="Zhao F."/>
            <person name="Wang Q."/>
            <person name="Bedoya-Reina O.C."/>
            <person name="Katiyar N."/>
            <person name="Tomsho L.P."/>
            <person name="Kasson L.M."/>
            <person name="Hardie R.A."/>
            <person name="Woodbridge P."/>
            <person name="Tindall E.A."/>
            <person name="Bertelsen M.F."/>
            <person name="Dixon D."/>
            <person name="Pyecroft S."/>
            <person name="Helgen K.M."/>
            <person name="Lesk A.M."/>
            <person name="Pringle T.H."/>
            <person name="Patterson N."/>
            <person name="Zhang Y."/>
            <person name="Kreiss A."/>
            <person name="Woods G.M."/>
            <person name="Jones M.E."/>
            <person name="Schuster S.C."/>
        </authorList>
    </citation>
    <scope>NUCLEOTIDE SEQUENCE [LARGE SCALE GENOMIC DNA]</scope>
</reference>
<feature type="region of interest" description="Disordered" evidence="1">
    <location>
        <begin position="1"/>
        <end position="37"/>
    </location>
</feature>
<reference evidence="2" key="2">
    <citation type="submission" date="2025-08" db="UniProtKB">
        <authorList>
            <consortium name="Ensembl"/>
        </authorList>
    </citation>
    <scope>IDENTIFICATION</scope>
</reference>
<feature type="region of interest" description="Disordered" evidence="1">
    <location>
        <begin position="215"/>
        <end position="640"/>
    </location>
</feature>
<protein>
    <submittedName>
        <fullName evidence="2">Uncharacterized protein</fullName>
    </submittedName>
</protein>
<dbReference type="Ensembl" id="ENSSHAT00000028676.1">
    <property type="protein sequence ID" value="ENSSHAP00000027463.1"/>
    <property type="gene ID" value="ENSSHAG00000025450.1"/>
</dbReference>
<reference evidence="2" key="3">
    <citation type="submission" date="2025-09" db="UniProtKB">
        <authorList>
            <consortium name="Ensembl"/>
        </authorList>
    </citation>
    <scope>IDENTIFICATION</scope>
</reference>
<dbReference type="InParanoid" id="A0A7N4NSG0"/>
<dbReference type="GO" id="GO:0005509">
    <property type="term" value="F:calcium ion binding"/>
    <property type="evidence" value="ECO:0007669"/>
    <property type="project" value="InterPro"/>
</dbReference>
<evidence type="ECO:0000313" key="3">
    <source>
        <dbReference type="Proteomes" id="UP000007648"/>
    </source>
</evidence>
<dbReference type="GO" id="GO:0035686">
    <property type="term" value="C:sperm fibrous sheath"/>
    <property type="evidence" value="ECO:0007669"/>
    <property type="project" value="TreeGrafter"/>
</dbReference>
<dbReference type="RefSeq" id="XP_031808674.1">
    <property type="nucleotide sequence ID" value="XM_031952814.1"/>
</dbReference>
<proteinExistence type="predicted"/>
<gene>
    <name evidence="2" type="primary">LOC100930139</name>
</gene>
<feature type="compositionally biased region" description="Acidic residues" evidence="1">
    <location>
        <begin position="423"/>
        <end position="448"/>
    </location>
</feature>
<dbReference type="GO" id="GO:0033234">
    <property type="term" value="P:negative regulation of protein sumoylation"/>
    <property type="evidence" value="ECO:0007669"/>
    <property type="project" value="InterPro"/>
</dbReference>
<feature type="compositionally biased region" description="Acidic residues" evidence="1">
    <location>
        <begin position="557"/>
        <end position="574"/>
    </location>
</feature>
<accession>A0A7N4NSG0</accession>
<dbReference type="PANTHER" id="PTHR36135">
    <property type="entry name" value="FIBROUS SHEATH CABYR-BINDING PROTEIN"/>
    <property type="match status" value="1"/>
</dbReference>
<feature type="compositionally biased region" description="Acidic residues" evidence="1">
    <location>
        <begin position="600"/>
        <end position="609"/>
    </location>
</feature>
<dbReference type="InterPro" id="IPR043375">
    <property type="entry name" value="FSCB"/>
</dbReference>
<feature type="compositionally biased region" description="Polar residues" evidence="1">
    <location>
        <begin position="294"/>
        <end position="307"/>
    </location>
</feature>
<dbReference type="Proteomes" id="UP000007648">
    <property type="component" value="Unassembled WGS sequence"/>
</dbReference>
<organism evidence="2 3">
    <name type="scientific">Sarcophilus harrisii</name>
    <name type="common">Tasmanian devil</name>
    <name type="synonym">Sarcophilus laniarius</name>
    <dbReference type="NCBI Taxonomy" id="9305"/>
    <lineage>
        <taxon>Eukaryota</taxon>
        <taxon>Metazoa</taxon>
        <taxon>Chordata</taxon>
        <taxon>Craniata</taxon>
        <taxon>Vertebrata</taxon>
        <taxon>Euteleostomi</taxon>
        <taxon>Mammalia</taxon>
        <taxon>Metatheria</taxon>
        <taxon>Dasyuromorphia</taxon>
        <taxon>Dasyuridae</taxon>
        <taxon>Sarcophilus</taxon>
    </lineage>
</organism>
<dbReference type="AlphaFoldDB" id="A0A7N4NSG0"/>
<dbReference type="GO" id="GO:0097228">
    <property type="term" value="C:sperm principal piece"/>
    <property type="evidence" value="ECO:0007669"/>
    <property type="project" value="TreeGrafter"/>
</dbReference>
<feature type="compositionally biased region" description="Low complexity" evidence="1">
    <location>
        <begin position="250"/>
        <end position="267"/>
    </location>
</feature>
<evidence type="ECO:0000256" key="1">
    <source>
        <dbReference type="SAM" id="MobiDB-lite"/>
    </source>
</evidence>
<dbReference type="OrthoDB" id="9838448at2759"/>
<feature type="compositionally biased region" description="Acidic residues" evidence="1">
    <location>
        <begin position="630"/>
        <end position="640"/>
    </location>
</feature>
<dbReference type="PANTHER" id="PTHR36135:SF1">
    <property type="entry name" value="FIBROUS SHEATH CABYR-BINDING PROTEIN"/>
    <property type="match status" value="1"/>
</dbReference>
<evidence type="ECO:0000313" key="2">
    <source>
        <dbReference type="Ensembl" id="ENSSHAP00000027463.1"/>
    </source>
</evidence>
<dbReference type="GeneID" id="100930139"/>
<sequence length="640" mass="69033">MEESNEYDNSVSAGRQEMRKRRKPSQPMVDKSQQTDIIEKKKCLSGSQLSTPKAVFSHSNILDSKAKYSTKEYDNMRLSSQLQQTWQKRKFGQELIDKFQQTEETKGGGLKGMEGKILSPKSKLEESSGGGKMKCGEQVGEGLVDGGPLPFIPESEIEQVAHPCIEYETPLIRSQSYCLINRSQQTSCTGDWGLMASLCREMVDKQTGMSDIELLGFPSSKRDSSCQSVEDPEETKMKSRISRGSSTANRTQTSTRATKTSTARGSAPANKISSPPGNAKVISAKGNTEAGGRTFSSQASARTSKMSSARAGATASKSFSPPGSAKVLCAQGSIEVASRTSTKDSKTSSARGSATASKTSAIEAPEESGSVSPIIKMEGISVEEVVREEGQPPVAELESSERDSSLELESPSAAEREFPPEEGFLEDIESPVEVETFPVEEQEEQEPSDEVKSSFVEETQLDEVEAAAAEEAAPVEAPLEELEPPSDEVEAAPVDEAPLEEVESPSEEVEAAPEEEAPLEESEPPSEEVEAAPEEEAPLEESEPPSEEVEAAPMEEVPVEEAPVEEPIENDSEEVPLKEPELESPAETETAPVEEKPLDELEPPQDDAPSDLPPSPPVEQEDPTEKEVPPEEPEAPEAAE</sequence>
<feature type="compositionally biased region" description="Acidic residues" evidence="1">
    <location>
        <begin position="478"/>
        <end position="490"/>
    </location>
</feature>
<feature type="compositionally biased region" description="Acidic residues" evidence="1">
    <location>
        <begin position="497"/>
        <end position="550"/>
    </location>
</feature>
<name>A0A7N4NSG0_SARHA</name>
<keyword evidence="3" id="KW-1185">Reference proteome</keyword>